<keyword evidence="12" id="KW-0175">Coiled coil</keyword>
<dbReference type="GO" id="GO:0043138">
    <property type="term" value="F:3'-5' DNA helicase activity"/>
    <property type="evidence" value="ECO:0007669"/>
    <property type="project" value="UniProtKB-EC"/>
</dbReference>
<accession>A0A1Y2A7J0</accession>
<keyword evidence="7" id="KW-0238">DNA-binding</keyword>
<evidence type="ECO:0000313" key="16">
    <source>
        <dbReference type="EMBL" id="ORY18277.1"/>
    </source>
</evidence>
<organism evidence="16 17">
    <name type="scientific">Neocallimastix californiae</name>
    <dbReference type="NCBI Taxonomy" id="1754190"/>
    <lineage>
        <taxon>Eukaryota</taxon>
        <taxon>Fungi</taxon>
        <taxon>Fungi incertae sedis</taxon>
        <taxon>Chytridiomycota</taxon>
        <taxon>Chytridiomycota incertae sedis</taxon>
        <taxon>Neocallimastigomycetes</taxon>
        <taxon>Neocallimastigales</taxon>
        <taxon>Neocallimastigaceae</taxon>
        <taxon>Neocallimastix</taxon>
    </lineage>
</organism>
<dbReference type="Proteomes" id="UP000193920">
    <property type="component" value="Unassembled WGS sequence"/>
</dbReference>
<dbReference type="EC" id="5.6.2.4" evidence="11"/>
<feature type="domain" description="Helicase ATP-binding" evidence="14">
    <location>
        <begin position="677"/>
        <end position="856"/>
    </location>
</feature>
<feature type="compositionally biased region" description="Polar residues" evidence="13">
    <location>
        <begin position="74"/>
        <end position="109"/>
    </location>
</feature>
<comment type="catalytic activity">
    <reaction evidence="10">
        <text>Couples ATP hydrolysis with the unwinding of duplex DNA by translocating in the 3'-5' direction.</text>
        <dbReference type="EC" id="5.6.2.4"/>
    </reaction>
</comment>
<dbReference type="Pfam" id="PF16124">
    <property type="entry name" value="RecQ_Zn_bind"/>
    <property type="match status" value="1"/>
</dbReference>
<dbReference type="GO" id="GO:0005737">
    <property type="term" value="C:cytoplasm"/>
    <property type="evidence" value="ECO:0007669"/>
    <property type="project" value="TreeGrafter"/>
</dbReference>
<dbReference type="InterPro" id="IPR036390">
    <property type="entry name" value="WH_DNA-bd_sf"/>
</dbReference>
<sequence>MNGINLKPKNNFSQQLKWANSLNNNSNYTTNNNKSQVKSVDNSSIFTPFVENNNSNNVIFNPDLLKALKGNGKATLSNNSPPIQVNSSVYQNRQNKSSSVEISSPSFDTNYNNNNNRNNNSNSVDNKNNIGNNNIIGNNDKYTSISSNESKLYNIDIEDDDIIDLDVDKLLEDITIKKSTNKLSLSTKQNINKKSNNFKSNNYNNSIISINNDTCDTNRNTSINKATDNNINPNILNFDTEVLDFSFDFENENENNLKKENNIQLNNNQNLCSCNNNIKTNSNIVNDKSNNSMKKFDNDSDDFDIIVTSDYFKNTKPRKSIDTSIIKNLGMNSKHDNINKSFEIIPNFTNTKNTSRNNINKNKSSESINSISEDFDFDIEHTIDLENEIKKEMSNSIIINNNGNNKKINNISNNNNNFGNNNFVNNNKDETDHQSLYSEVIDISNDTTLINSHVYQNQNQNQNKNEHRIQNVINLDNYESNSNNSLYLDDNFINRINKSNKEDLEKIRDSILFKKYSTSDKIVDAIDNKEKNLEVELRKKRNILKNKLNYIEKRMQFIENNRNLINNQVTEIIINDDDYDNEFDNSYLDEMNEIAIQEFNNNIENLNTELNNNMINNTNDYRNQPPQFTEPLDERTIVANQPSRFSRTDYPWSQQVEDVLHNQFNLPSFRPNQLEAINATLCGHDCFILMPTGGGKSLCYMLPSVIDSGKTSGLTVVISPLISLMYDQVRSLHSKNIDSFALTGSLSSKKKSLLFNELVSGNMKARVLFITPEMLNRSEKFRITLDYLYEKKRIARFVVDEAHCLSEWGHDFRPDYKELHIFREFYPEVPIMALTATANAKVKKDVINLLHIDNCEIFIQSFNRANLYYEVRPKTKNIDEDIYAFISMNYQGQSGIIYCLSQRNCEELANKLKKKYGLSAQFYHAGLDESDRNKIQHQWSTNQIQIIVATIAFGMGIDKADVRFVIHYSLPKSMEGYYQETGRAGRDGKNSHCILYFSYNDKGKIDHMIDSSDGSYIQKERLRNNLREMVVFCENKVGCRRQQILEYFGERITPEVCNKTCDNCRLKSKENYSVRDITNESISILKLVKSIRYADVTMLTLVAIWRGSKSMRVIKDNYDKLPNYGEGKEYSNTMADKIIHHLITQEILKEVVKATYSGFNASYIVLGDKASLVLNGKLKVLINIHKDEKIFMTKKKETKLRASRKIIKKSQKNLKEKIIL</sequence>
<dbReference type="STRING" id="1754190.A0A1Y2A7J0"/>
<evidence type="ECO:0000259" key="14">
    <source>
        <dbReference type="PROSITE" id="PS51192"/>
    </source>
</evidence>
<dbReference type="PANTHER" id="PTHR13710">
    <property type="entry name" value="DNA HELICASE RECQ FAMILY MEMBER"/>
    <property type="match status" value="1"/>
</dbReference>
<dbReference type="PROSITE" id="PS00690">
    <property type="entry name" value="DEAH_ATP_HELICASE"/>
    <property type="match status" value="1"/>
</dbReference>
<dbReference type="InterPro" id="IPR027417">
    <property type="entry name" value="P-loop_NTPase"/>
</dbReference>
<keyword evidence="3" id="KW-0547">Nucleotide-binding</keyword>
<dbReference type="Pfam" id="PF00271">
    <property type="entry name" value="Helicase_C"/>
    <property type="match status" value="1"/>
</dbReference>
<dbReference type="FunFam" id="3.40.50.300:FF:000296">
    <property type="entry name" value="ATP-dependent DNA helicase RecQ"/>
    <property type="match status" value="1"/>
</dbReference>
<evidence type="ECO:0000256" key="5">
    <source>
        <dbReference type="ARBA" id="ARBA00022806"/>
    </source>
</evidence>
<dbReference type="InterPro" id="IPR014001">
    <property type="entry name" value="Helicase_ATP-bd"/>
</dbReference>
<dbReference type="AlphaFoldDB" id="A0A1Y2A7J0"/>
<dbReference type="InterPro" id="IPR036388">
    <property type="entry name" value="WH-like_DNA-bd_sf"/>
</dbReference>
<dbReference type="FunFam" id="3.40.50.300:FF:001975">
    <property type="entry name" value="ATP-dependent DNA helicase"/>
    <property type="match status" value="1"/>
</dbReference>
<evidence type="ECO:0000256" key="2">
    <source>
        <dbReference type="ARBA" id="ARBA00005446"/>
    </source>
</evidence>
<evidence type="ECO:0000256" key="1">
    <source>
        <dbReference type="ARBA" id="ARBA00004123"/>
    </source>
</evidence>
<dbReference type="Gene3D" id="3.40.50.300">
    <property type="entry name" value="P-loop containing nucleotide triphosphate hydrolases"/>
    <property type="match status" value="2"/>
</dbReference>
<comment type="caution">
    <text evidence="16">The sequence shown here is derived from an EMBL/GenBank/DDBJ whole genome shotgun (WGS) entry which is preliminary data.</text>
</comment>
<dbReference type="InterPro" id="IPR011545">
    <property type="entry name" value="DEAD/DEAH_box_helicase_dom"/>
</dbReference>
<name>A0A1Y2A7J0_9FUNG</name>
<dbReference type="Pfam" id="PF09382">
    <property type="entry name" value="RQC"/>
    <property type="match status" value="1"/>
</dbReference>
<evidence type="ECO:0000256" key="7">
    <source>
        <dbReference type="ARBA" id="ARBA00023125"/>
    </source>
</evidence>
<dbReference type="GO" id="GO:0003677">
    <property type="term" value="F:DNA binding"/>
    <property type="evidence" value="ECO:0007669"/>
    <property type="project" value="UniProtKB-KW"/>
</dbReference>
<keyword evidence="6" id="KW-0067">ATP-binding</keyword>
<dbReference type="GO" id="GO:0009378">
    <property type="term" value="F:four-way junction helicase activity"/>
    <property type="evidence" value="ECO:0007669"/>
    <property type="project" value="TreeGrafter"/>
</dbReference>
<feature type="compositionally biased region" description="Low complexity" evidence="13">
    <location>
        <begin position="110"/>
        <end position="138"/>
    </location>
</feature>
<keyword evidence="4" id="KW-0378">Hydrolase</keyword>
<evidence type="ECO:0000256" key="13">
    <source>
        <dbReference type="SAM" id="MobiDB-lite"/>
    </source>
</evidence>
<protein>
    <recommendedName>
        <fullName evidence="11">DNA 3'-5' helicase</fullName>
        <ecNumber evidence="11">5.6.2.4</ecNumber>
    </recommendedName>
</protein>
<feature type="region of interest" description="Disordered" evidence="13">
    <location>
        <begin position="74"/>
        <end position="138"/>
    </location>
</feature>
<dbReference type="SMART" id="SM00956">
    <property type="entry name" value="RQC"/>
    <property type="match status" value="1"/>
</dbReference>
<evidence type="ECO:0000256" key="11">
    <source>
        <dbReference type="ARBA" id="ARBA00034808"/>
    </source>
</evidence>
<dbReference type="SUPFAM" id="SSF52540">
    <property type="entry name" value="P-loop containing nucleoside triphosphate hydrolases"/>
    <property type="match status" value="1"/>
</dbReference>
<dbReference type="SMART" id="SM00487">
    <property type="entry name" value="DEXDc"/>
    <property type="match status" value="1"/>
</dbReference>
<gene>
    <name evidence="16" type="ORF">LY90DRAFT_708245</name>
</gene>
<dbReference type="PANTHER" id="PTHR13710:SF153">
    <property type="entry name" value="RECQ-LIKE DNA HELICASE BLM"/>
    <property type="match status" value="1"/>
</dbReference>
<dbReference type="GO" id="GO:0005524">
    <property type="term" value="F:ATP binding"/>
    <property type="evidence" value="ECO:0007669"/>
    <property type="project" value="UniProtKB-KW"/>
</dbReference>
<dbReference type="InterPro" id="IPR032284">
    <property type="entry name" value="RecQ_Zn-bd"/>
</dbReference>
<dbReference type="PROSITE" id="PS51192">
    <property type="entry name" value="HELICASE_ATP_BIND_1"/>
    <property type="match status" value="1"/>
</dbReference>
<evidence type="ECO:0000256" key="12">
    <source>
        <dbReference type="SAM" id="Coils"/>
    </source>
</evidence>
<dbReference type="NCBIfam" id="TIGR00614">
    <property type="entry name" value="recQ_fam"/>
    <property type="match status" value="1"/>
</dbReference>
<dbReference type="InterPro" id="IPR004589">
    <property type="entry name" value="DNA_helicase_ATP-dep_RecQ"/>
</dbReference>
<keyword evidence="5 16" id="KW-0347">Helicase</keyword>
<keyword evidence="9" id="KW-0539">Nucleus</keyword>
<comment type="subcellular location">
    <subcellularLocation>
        <location evidence="1">Nucleus</location>
    </subcellularLocation>
</comment>
<proteinExistence type="inferred from homology"/>
<dbReference type="OrthoDB" id="10261556at2759"/>
<reference evidence="16 17" key="1">
    <citation type="submission" date="2016-08" db="EMBL/GenBank/DDBJ databases">
        <title>A Parts List for Fungal Cellulosomes Revealed by Comparative Genomics.</title>
        <authorList>
            <consortium name="DOE Joint Genome Institute"/>
            <person name="Haitjema C.H."/>
            <person name="Gilmore S.P."/>
            <person name="Henske J.K."/>
            <person name="Solomon K.V."/>
            <person name="De Groot R."/>
            <person name="Kuo A."/>
            <person name="Mondo S.J."/>
            <person name="Salamov A.A."/>
            <person name="Labutti K."/>
            <person name="Zhao Z."/>
            <person name="Chiniquy J."/>
            <person name="Barry K."/>
            <person name="Brewer H.M."/>
            <person name="Purvine S.O."/>
            <person name="Wright A.T."/>
            <person name="Boxma B."/>
            <person name="Van Alen T."/>
            <person name="Hackstein J.H."/>
            <person name="Baker S.E."/>
            <person name="Grigoriev I.V."/>
            <person name="O'Malley M.A."/>
        </authorList>
    </citation>
    <scope>NUCLEOTIDE SEQUENCE [LARGE SCALE GENOMIC DNA]</scope>
    <source>
        <strain evidence="16 17">G1</strain>
    </source>
</reference>
<dbReference type="InterPro" id="IPR001650">
    <property type="entry name" value="Helicase_C-like"/>
</dbReference>
<evidence type="ECO:0000256" key="6">
    <source>
        <dbReference type="ARBA" id="ARBA00022840"/>
    </source>
</evidence>
<comment type="similarity">
    <text evidence="2">Belongs to the helicase family. RecQ subfamily.</text>
</comment>
<dbReference type="GO" id="GO:0016787">
    <property type="term" value="F:hydrolase activity"/>
    <property type="evidence" value="ECO:0007669"/>
    <property type="project" value="UniProtKB-KW"/>
</dbReference>
<dbReference type="CDD" id="cd18794">
    <property type="entry name" value="SF2_C_RecQ"/>
    <property type="match status" value="1"/>
</dbReference>
<evidence type="ECO:0000256" key="4">
    <source>
        <dbReference type="ARBA" id="ARBA00022801"/>
    </source>
</evidence>
<feature type="domain" description="Helicase C-terminal" evidence="15">
    <location>
        <begin position="877"/>
        <end position="1038"/>
    </location>
</feature>
<dbReference type="SUPFAM" id="SSF46785">
    <property type="entry name" value="Winged helix' DNA-binding domain"/>
    <property type="match status" value="1"/>
</dbReference>
<dbReference type="GO" id="GO:0005694">
    <property type="term" value="C:chromosome"/>
    <property type="evidence" value="ECO:0007669"/>
    <property type="project" value="TreeGrafter"/>
</dbReference>
<dbReference type="GO" id="GO:0005634">
    <property type="term" value="C:nucleus"/>
    <property type="evidence" value="ECO:0007669"/>
    <property type="project" value="UniProtKB-SubCell"/>
</dbReference>
<feature type="coiled-coil region" evidence="12">
    <location>
        <begin position="526"/>
        <end position="561"/>
    </location>
</feature>
<evidence type="ECO:0000313" key="17">
    <source>
        <dbReference type="Proteomes" id="UP000193920"/>
    </source>
</evidence>
<keyword evidence="17" id="KW-1185">Reference proteome</keyword>
<dbReference type="InterPro" id="IPR018982">
    <property type="entry name" value="RQC_domain"/>
</dbReference>
<dbReference type="GO" id="GO:0000724">
    <property type="term" value="P:double-strand break repair via homologous recombination"/>
    <property type="evidence" value="ECO:0007669"/>
    <property type="project" value="TreeGrafter"/>
</dbReference>
<dbReference type="SMART" id="SM00490">
    <property type="entry name" value="HELICc"/>
    <property type="match status" value="1"/>
</dbReference>
<keyword evidence="8" id="KW-0413">Isomerase</keyword>
<dbReference type="GO" id="GO:0006260">
    <property type="term" value="P:DNA replication"/>
    <property type="evidence" value="ECO:0007669"/>
    <property type="project" value="InterPro"/>
</dbReference>
<dbReference type="EMBL" id="MCOG01000320">
    <property type="protein sequence ID" value="ORY18277.1"/>
    <property type="molecule type" value="Genomic_DNA"/>
</dbReference>
<dbReference type="InterPro" id="IPR002464">
    <property type="entry name" value="DNA/RNA_helicase_DEAH_CS"/>
</dbReference>
<evidence type="ECO:0000259" key="15">
    <source>
        <dbReference type="PROSITE" id="PS51194"/>
    </source>
</evidence>
<evidence type="ECO:0000256" key="9">
    <source>
        <dbReference type="ARBA" id="ARBA00023242"/>
    </source>
</evidence>
<dbReference type="Pfam" id="PF00270">
    <property type="entry name" value="DEAD"/>
    <property type="match status" value="1"/>
</dbReference>
<evidence type="ECO:0000256" key="3">
    <source>
        <dbReference type="ARBA" id="ARBA00022741"/>
    </source>
</evidence>
<dbReference type="PROSITE" id="PS51194">
    <property type="entry name" value="HELICASE_CTER"/>
    <property type="match status" value="1"/>
</dbReference>
<evidence type="ECO:0000256" key="10">
    <source>
        <dbReference type="ARBA" id="ARBA00034617"/>
    </source>
</evidence>
<evidence type="ECO:0000256" key="8">
    <source>
        <dbReference type="ARBA" id="ARBA00023235"/>
    </source>
</evidence>
<dbReference type="CDD" id="cd17920">
    <property type="entry name" value="DEXHc_RecQ"/>
    <property type="match status" value="1"/>
</dbReference>
<dbReference type="Gene3D" id="1.10.10.10">
    <property type="entry name" value="Winged helix-like DNA-binding domain superfamily/Winged helix DNA-binding domain"/>
    <property type="match status" value="1"/>
</dbReference>